<dbReference type="Proteomes" id="UP000594342">
    <property type="component" value="Unassembled WGS sequence"/>
</dbReference>
<dbReference type="Pfam" id="PF08645">
    <property type="entry name" value="PNK3P"/>
    <property type="match status" value="1"/>
</dbReference>
<dbReference type="InterPro" id="IPR027417">
    <property type="entry name" value="P-loop_NTPase"/>
</dbReference>
<dbReference type="GO" id="GO:0046403">
    <property type="term" value="F:polynucleotide 3'-phosphatase activity"/>
    <property type="evidence" value="ECO:0007669"/>
    <property type="project" value="TreeGrafter"/>
</dbReference>
<dbReference type="InterPro" id="IPR036412">
    <property type="entry name" value="HAD-like_sf"/>
</dbReference>
<dbReference type="SUPFAM" id="SSF56784">
    <property type="entry name" value="HAD-like"/>
    <property type="match status" value="1"/>
</dbReference>
<reference evidence="1 2" key="1">
    <citation type="submission" date="2018-10" db="EMBL/GenBank/DDBJ databases">
        <authorList>
            <consortium name="IHU Genomes"/>
        </authorList>
    </citation>
    <scope>NUCLEOTIDE SEQUENCE [LARGE SCALE GENOMIC DNA]</scope>
    <source>
        <strain evidence="1 2">A1</strain>
    </source>
</reference>
<dbReference type="GO" id="GO:0006281">
    <property type="term" value="P:DNA repair"/>
    <property type="evidence" value="ECO:0007669"/>
    <property type="project" value="TreeGrafter"/>
</dbReference>
<organism evidence="1 2">
    <name type="scientific">Yasminevirus sp. GU-2018</name>
    <dbReference type="NCBI Taxonomy" id="2420051"/>
    <lineage>
        <taxon>Viruses</taxon>
        <taxon>Varidnaviria</taxon>
        <taxon>Bamfordvirae</taxon>
        <taxon>Nucleocytoviricota</taxon>
        <taxon>Megaviricetes</taxon>
        <taxon>Imitervirales</taxon>
        <taxon>Mimiviridae</taxon>
        <taxon>Klosneuvirinae</taxon>
        <taxon>Yasminevirus</taxon>
        <taxon>Yasminevirus saudimassiliense</taxon>
    </lineage>
</organism>
<keyword evidence="1" id="KW-0808">Transferase</keyword>
<dbReference type="EMBL" id="UPSH01000001">
    <property type="protein sequence ID" value="VBB18286.1"/>
    <property type="molecule type" value="Genomic_DNA"/>
</dbReference>
<dbReference type="GO" id="GO:0046404">
    <property type="term" value="F:ATP-dependent polydeoxyribonucleotide 5'-hydroxyl-kinase activity"/>
    <property type="evidence" value="ECO:0007669"/>
    <property type="project" value="TreeGrafter"/>
</dbReference>
<sequence>MHWRYVLVKDAIKGVKDSEIGYLYGESDNLKKTKSVAKRKIAGFDLDQTLIDTMSGKKFPKDSDDWRWAYDNVKDKLEEYHDKDFEIVIVTNQAGIKSSETKMDEFKKKIENVERDLVSSHPSVSFKLFCAVHKDVHRKPYPTFFKNLNSENDIDITNSFFCGDGAGREKDHTGADIKFAYNCAIDFMTPERLFLGDRNSVGVIEYPIKPLDPKLFDPKTRFKYSRNDDDKPELILMVGLPASGKSFIARQIVQQCEKEGVTTNCVSLDVLKSKPKMLNAIKTSASSSETIIVDNTNLDVETRSSLIKLVKGIDDDYFVRVICVDTPYDRCLHNNLYRYYVNYKDDPKLVPEFVYKMMIKKFVKPTKDESELIDDVQTVKAGVPVEFEYLFYYF</sequence>
<dbReference type="Gene3D" id="3.40.50.300">
    <property type="entry name" value="P-loop containing nucleotide triphosphate hydrolases"/>
    <property type="match status" value="1"/>
</dbReference>
<comment type="caution">
    <text evidence="1">The sequence shown here is derived from an EMBL/GenBank/DDBJ whole genome shotgun (WGS) entry which is preliminary data.</text>
</comment>
<evidence type="ECO:0000313" key="1">
    <source>
        <dbReference type="EMBL" id="VBB18286.1"/>
    </source>
</evidence>
<keyword evidence="1" id="KW-0418">Kinase</keyword>
<accession>A0A5K0UB41</accession>
<proteinExistence type="predicted"/>
<gene>
    <name evidence="1" type="ORF">YASMINEVIRUS_749</name>
</gene>
<keyword evidence="2" id="KW-1185">Reference proteome</keyword>
<dbReference type="InterPro" id="IPR006551">
    <property type="entry name" value="Polynucleotide_phosphatase"/>
</dbReference>
<dbReference type="PANTHER" id="PTHR12083:SF9">
    <property type="entry name" value="BIFUNCTIONAL POLYNUCLEOTIDE PHOSPHATASE_KINASE"/>
    <property type="match status" value="1"/>
</dbReference>
<dbReference type="NCBIfam" id="TIGR01664">
    <property type="entry name" value="DNA-3'-Pase"/>
    <property type="match status" value="1"/>
</dbReference>
<protein>
    <submittedName>
        <fullName evidence="1">DNA kinase/phosphatase Pnk1</fullName>
    </submittedName>
</protein>
<dbReference type="Pfam" id="PF13671">
    <property type="entry name" value="AAA_33"/>
    <property type="match status" value="1"/>
</dbReference>
<evidence type="ECO:0000313" key="2">
    <source>
        <dbReference type="Proteomes" id="UP000594342"/>
    </source>
</evidence>
<dbReference type="SUPFAM" id="SSF52540">
    <property type="entry name" value="P-loop containing nucleoside triphosphate hydrolases"/>
    <property type="match status" value="1"/>
</dbReference>
<dbReference type="PANTHER" id="PTHR12083">
    <property type="entry name" value="BIFUNCTIONAL POLYNUCLEOTIDE PHOSPHATASE/KINASE"/>
    <property type="match status" value="1"/>
</dbReference>
<dbReference type="InterPro" id="IPR013954">
    <property type="entry name" value="PNK3P"/>
</dbReference>
<dbReference type="InterPro" id="IPR023214">
    <property type="entry name" value="HAD_sf"/>
</dbReference>
<dbReference type="InterPro" id="IPR006549">
    <property type="entry name" value="HAD-SF_hydro_IIIA"/>
</dbReference>
<name>A0A5K0UB41_9VIRU</name>
<dbReference type="GO" id="GO:0003690">
    <property type="term" value="F:double-stranded DNA binding"/>
    <property type="evidence" value="ECO:0007669"/>
    <property type="project" value="TreeGrafter"/>
</dbReference>
<dbReference type="Gene3D" id="3.40.50.1000">
    <property type="entry name" value="HAD superfamily/HAD-like"/>
    <property type="match status" value="1"/>
</dbReference>
<dbReference type="NCBIfam" id="TIGR01662">
    <property type="entry name" value="HAD-SF-IIIA"/>
    <property type="match status" value="1"/>
</dbReference>